<dbReference type="GO" id="GO:0019323">
    <property type="term" value="P:pentose catabolic process"/>
    <property type="evidence" value="ECO:0007669"/>
    <property type="project" value="TreeGrafter"/>
</dbReference>
<dbReference type="GO" id="GO:0046570">
    <property type="term" value="F:methylthioribulose 1-phosphate dehydratase activity"/>
    <property type="evidence" value="ECO:0007669"/>
    <property type="project" value="UniProtKB-EC"/>
</dbReference>
<sequence>MYEEFIYRQAVRQTKQDMLKVGVRLAEKGLLIGKGGNYSVRIGENQMLLTASGFCKSEIGEEQISLVDLDGNLLDGLKPAADIRMHLEVYRSMPDIRAIVHSHPPVMTGFAMSNYTFGDFCMPEAMLDIGGIEVTDFSVPTTEEVAQVVHKCIVKNPDVRALILKGHGVLCLSPLDVMDACYKLECLEAVGQAILVTKALGGAYRMTPREIEGVRALLAKK</sequence>
<protein>
    <submittedName>
        <fullName evidence="5 6">Aldolase</fullName>
    </submittedName>
    <submittedName>
        <fullName evidence="4">Methylthioribulose-1-phosphate dehydratase</fullName>
        <ecNumber evidence="4">4.2.1.109</ecNumber>
    </submittedName>
</protein>
<evidence type="ECO:0000313" key="5">
    <source>
        <dbReference type="EMBL" id="OUP68711.1"/>
    </source>
</evidence>
<evidence type="ECO:0000313" key="7">
    <source>
        <dbReference type="Proteomes" id="UP000095765"/>
    </source>
</evidence>
<dbReference type="PANTHER" id="PTHR22789">
    <property type="entry name" value="FUCULOSE PHOSPHATE ALDOLASE"/>
    <property type="match status" value="1"/>
</dbReference>
<dbReference type="EMBL" id="CZBE01000015">
    <property type="protein sequence ID" value="CUP87503.1"/>
    <property type="molecule type" value="Genomic_DNA"/>
</dbReference>
<dbReference type="InterPro" id="IPR001303">
    <property type="entry name" value="Aldolase_II/adducin_N"/>
</dbReference>
<dbReference type="EMBL" id="NFKP01000015">
    <property type="protein sequence ID" value="OUP68711.1"/>
    <property type="molecule type" value="Genomic_DNA"/>
</dbReference>
<dbReference type="EMBL" id="QVME01000002">
    <property type="protein sequence ID" value="RGE69034.1"/>
    <property type="molecule type" value="Genomic_DNA"/>
</dbReference>
<reference evidence="8" key="2">
    <citation type="submission" date="2017-04" db="EMBL/GenBank/DDBJ databases">
        <title>Function of individual gut microbiota members based on whole genome sequencing of pure cultures obtained from chicken caecum.</title>
        <authorList>
            <person name="Medvecky M."/>
            <person name="Cejkova D."/>
            <person name="Polansky O."/>
            <person name="Karasova D."/>
            <person name="Kubasova T."/>
            <person name="Cizek A."/>
            <person name="Rychlik I."/>
        </authorList>
    </citation>
    <scope>NUCLEOTIDE SEQUENCE [LARGE SCALE GENOMIC DNA]</scope>
    <source>
        <strain evidence="8">An175</strain>
    </source>
</reference>
<dbReference type="GeneID" id="72464082"/>
<dbReference type="OrthoDB" id="9794581at2"/>
<dbReference type="SMART" id="SM01007">
    <property type="entry name" value="Aldolase_II"/>
    <property type="match status" value="1"/>
</dbReference>
<keyword evidence="2 4" id="KW-0456">Lyase</keyword>
<evidence type="ECO:0000313" key="4">
    <source>
        <dbReference type="EMBL" id="CUP87503.1"/>
    </source>
</evidence>
<dbReference type="Pfam" id="PF00596">
    <property type="entry name" value="Aldolase_II"/>
    <property type="match status" value="1"/>
</dbReference>
<dbReference type="InterPro" id="IPR050197">
    <property type="entry name" value="Aldolase_class_II_sugar_metab"/>
</dbReference>
<dbReference type="GO" id="GO:0046872">
    <property type="term" value="F:metal ion binding"/>
    <property type="evidence" value="ECO:0007669"/>
    <property type="project" value="UniProtKB-KW"/>
</dbReference>
<dbReference type="EC" id="4.2.1.109" evidence="4"/>
<evidence type="ECO:0000313" key="9">
    <source>
        <dbReference type="Proteomes" id="UP000260828"/>
    </source>
</evidence>
<gene>
    <name evidence="4" type="primary">mtnB_2</name>
    <name evidence="5" type="ORF">B5F11_12320</name>
    <name evidence="6" type="ORF">DXC40_07040</name>
    <name evidence="4" type="ORF">ERS852551_02231</name>
</gene>
<organism evidence="4 7">
    <name type="scientific">Anaerotruncus colihominis</name>
    <dbReference type="NCBI Taxonomy" id="169435"/>
    <lineage>
        <taxon>Bacteria</taxon>
        <taxon>Bacillati</taxon>
        <taxon>Bacillota</taxon>
        <taxon>Clostridia</taxon>
        <taxon>Eubacteriales</taxon>
        <taxon>Oscillospiraceae</taxon>
        <taxon>Anaerotruncus</taxon>
    </lineage>
</organism>
<dbReference type="PANTHER" id="PTHR22789:SF0">
    <property type="entry name" value="3-OXO-TETRONATE 4-PHOSPHATE DECARBOXYLASE-RELATED"/>
    <property type="match status" value="1"/>
</dbReference>
<proteinExistence type="predicted"/>
<dbReference type="Proteomes" id="UP000196386">
    <property type="component" value="Unassembled WGS sequence"/>
</dbReference>
<dbReference type="Proteomes" id="UP000095765">
    <property type="component" value="Unassembled WGS sequence"/>
</dbReference>
<name>A0A174RPK6_9FIRM</name>
<dbReference type="SUPFAM" id="SSF53639">
    <property type="entry name" value="AraD/HMP-PK domain-like"/>
    <property type="match status" value="1"/>
</dbReference>
<evidence type="ECO:0000256" key="1">
    <source>
        <dbReference type="ARBA" id="ARBA00022723"/>
    </source>
</evidence>
<dbReference type="RefSeq" id="WP_006876677.1">
    <property type="nucleotide sequence ID" value="NZ_CABIWA010000005.1"/>
</dbReference>
<dbReference type="InterPro" id="IPR036409">
    <property type="entry name" value="Aldolase_II/adducin_N_sf"/>
</dbReference>
<reference evidence="6 9" key="4">
    <citation type="submission" date="2018-08" db="EMBL/GenBank/DDBJ databases">
        <title>A genome reference for cultivated species of the human gut microbiota.</title>
        <authorList>
            <person name="Zou Y."/>
            <person name="Xue W."/>
            <person name="Luo G."/>
        </authorList>
    </citation>
    <scope>NUCLEOTIDE SEQUENCE [LARGE SCALE GENOMIC DNA]</scope>
    <source>
        <strain evidence="6 9">TF05-12AC</strain>
    </source>
</reference>
<reference evidence="4 7" key="1">
    <citation type="submission" date="2015-09" db="EMBL/GenBank/DDBJ databases">
        <authorList>
            <consortium name="Pathogen Informatics"/>
        </authorList>
    </citation>
    <scope>NUCLEOTIDE SEQUENCE [LARGE SCALE GENOMIC DNA]</scope>
    <source>
        <strain evidence="4 7">2789STDY5834939</strain>
    </source>
</reference>
<dbReference type="Gene3D" id="3.40.225.10">
    <property type="entry name" value="Class II aldolase/adducin N-terminal domain"/>
    <property type="match status" value="1"/>
</dbReference>
<evidence type="ECO:0000313" key="6">
    <source>
        <dbReference type="EMBL" id="RGE69034.1"/>
    </source>
</evidence>
<reference evidence="5" key="3">
    <citation type="journal article" date="2018" name="BMC Genomics">
        <title>Whole genome sequencing and function prediction of 133 gut anaerobes isolated from chicken caecum in pure cultures.</title>
        <authorList>
            <person name="Medvecky M."/>
            <person name="Cejkova D."/>
            <person name="Polansky O."/>
            <person name="Karasova D."/>
            <person name="Kubasova T."/>
            <person name="Cizek A."/>
            <person name="Rychlik I."/>
        </authorList>
    </citation>
    <scope>NUCLEOTIDE SEQUENCE</scope>
    <source>
        <strain evidence="5">An175</strain>
    </source>
</reference>
<evidence type="ECO:0000256" key="2">
    <source>
        <dbReference type="ARBA" id="ARBA00023239"/>
    </source>
</evidence>
<dbReference type="AlphaFoldDB" id="A0A174RPK6"/>
<dbReference type="Proteomes" id="UP000260828">
    <property type="component" value="Unassembled WGS sequence"/>
</dbReference>
<dbReference type="GO" id="GO:0005829">
    <property type="term" value="C:cytosol"/>
    <property type="evidence" value="ECO:0007669"/>
    <property type="project" value="TreeGrafter"/>
</dbReference>
<evidence type="ECO:0000313" key="8">
    <source>
        <dbReference type="Proteomes" id="UP000196386"/>
    </source>
</evidence>
<feature type="domain" description="Class II aldolase/adducin N-terminal" evidence="3">
    <location>
        <begin position="16"/>
        <end position="195"/>
    </location>
</feature>
<evidence type="ECO:0000259" key="3">
    <source>
        <dbReference type="SMART" id="SM01007"/>
    </source>
</evidence>
<dbReference type="GO" id="GO:0016832">
    <property type="term" value="F:aldehyde-lyase activity"/>
    <property type="evidence" value="ECO:0007669"/>
    <property type="project" value="TreeGrafter"/>
</dbReference>
<keyword evidence="1" id="KW-0479">Metal-binding</keyword>
<accession>A0A174RPK6</accession>